<evidence type="ECO:0000313" key="1">
    <source>
        <dbReference type="EMBL" id="MPC32231.1"/>
    </source>
</evidence>
<name>A0A5B7EDK5_PORTR</name>
<reference evidence="1 2" key="1">
    <citation type="submission" date="2019-05" db="EMBL/GenBank/DDBJ databases">
        <title>Another draft genome of Portunus trituberculatus and its Hox gene families provides insights of decapod evolution.</title>
        <authorList>
            <person name="Jeong J.-H."/>
            <person name="Song I."/>
            <person name="Kim S."/>
            <person name="Choi T."/>
            <person name="Kim D."/>
            <person name="Ryu S."/>
            <person name="Kim W."/>
        </authorList>
    </citation>
    <scope>NUCLEOTIDE SEQUENCE [LARGE SCALE GENOMIC DNA]</scope>
    <source>
        <tissue evidence="1">Muscle</tissue>
    </source>
</reference>
<gene>
    <name evidence="1" type="ORF">E2C01_025539</name>
</gene>
<dbReference type="Proteomes" id="UP000324222">
    <property type="component" value="Unassembled WGS sequence"/>
</dbReference>
<accession>A0A5B7EDK5</accession>
<protein>
    <submittedName>
        <fullName evidence="1">Uncharacterized protein</fullName>
    </submittedName>
</protein>
<evidence type="ECO:0000313" key="2">
    <source>
        <dbReference type="Proteomes" id="UP000324222"/>
    </source>
</evidence>
<dbReference type="EMBL" id="VSRR010002589">
    <property type="protein sequence ID" value="MPC32231.1"/>
    <property type="molecule type" value="Genomic_DNA"/>
</dbReference>
<dbReference type="AlphaFoldDB" id="A0A5B7EDK5"/>
<comment type="caution">
    <text evidence="1">The sequence shown here is derived from an EMBL/GenBank/DDBJ whole genome shotgun (WGS) entry which is preliminary data.</text>
</comment>
<proteinExistence type="predicted"/>
<keyword evidence="2" id="KW-1185">Reference proteome</keyword>
<sequence length="117" mass="13132">MFVLRSASDSLPIKPPRELSVVRPCPHNGAWQVGKPIYYIRGRMIFRKTRSSTSKSQIASRTVGSVLASGSTSVPAMERFLISQVSPRYYKRLVLTKKLQNPCSMVFRGTVQITTSR</sequence>
<organism evidence="1 2">
    <name type="scientific">Portunus trituberculatus</name>
    <name type="common">Swimming crab</name>
    <name type="synonym">Neptunus trituberculatus</name>
    <dbReference type="NCBI Taxonomy" id="210409"/>
    <lineage>
        <taxon>Eukaryota</taxon>
        <taxon>Metazoa</taxon>
        <taxon>Ecdysozoa</taxon>
        <taxon>Arthropoda</taxon>
        <taxon>Crustacea</taxon>
        <taxon>Multicrustacea</taxon>
        <taxon>Malacostraca</taxon>
        <taxon>Eumalacostraca</taxon>
        <taxon>Eucarida</taxon>
        <taxon>Decapoda</taxon>
        <taxon>Pleocyemata</taxon>
        <taxon>Brachyura</taxon>
        <taxon>Eubrachyura</taxon>
        <taxon>Portunoidea</taxon>
        <taxon>Portunidae</taxon>
        <taxon>Portuninae</taxon>
        <taxon>Portunus</taxon>
    </lineage>
</organism>